<accession>A0AAU9EZN1</accession>
<dbReference type="EMBL" id="AP028679">
    <property type="protein sequence ID" value="BEQ16026.1"/>
    <property type="molecule type" value="Genomic_DNA"/>
</dbReference>
<evidence type="ECO:0000313" key="2">
    <source>
        <dbReference type="EMBL" id="BEQ16026.1"/>
    </source>
</evidence>
<gene>
    <name evidence="2" type="ORF">FAK_30920</name>
</gene>
<proteinExistence type="predicted"/>
<organism evidence="2 3">
    <name type="scientific">Desulfoferula mesophila</name>
    <dbReference type="NCBI Taxonomy" id="3058419"/>
    <lineage>
        <taxon>Bacteria</taxon>
        <taxon>Pseudomonadati</taxon>
        <taxon>Thermodesulfobacteriota</taxon>
        <taxon>Desulfarculia</taxon>
        <taxon>Desulfarculales</taxon>
        <taxon>Desulfarculaceae</taxon>
        <taxon>Desulfoferula</taxon>
    </lineage>
</organism>
<protein>
    <submittedName>
        <fullName evidence="2">Uncharacterized protein</fullName>
    </submittedName>
</protein>
<evidence type="ECO:0000256" key="1">
    <source>
        <dbReference type="SAM" id="MobiDB-lite"/>
    </source>
</evidence>
<dbReference type="KEGG" id="dmp:FAK_30920"/>
<feature type="region of interest" description="Disordered" evidence="1">
    <location>
        <begin position="72"/>
        <end position="95"/>
    </location>
</feature>
<reference evidence="3" key="1">
    <citation type="journal article" date="2023" name="Arch. Microbiol.">
        <title>Desulfoferula mesophilus gen. nov. sp. nov., a mesophilic sulfate-reducing bacterium isolated from a brackish lake sediment.</title>
        <authorList>
            <person name="Watanabe T."/>
            <person name="Yabe T."/>
            <person name="Tsuji J.M."/>
            <person name="Fukui M."/>
        </authorList>
    </citation>
    <scope>NUCLEOTIDE SEQUENCE [LARGE SCALE GENOMIC DNA]</scope>
    <source>
        <strain evidence="3">12FAK</strain>
    </source>
</reference>
<dbReference type="Proteomes" id="UP001366166">
    <property type="component" value="Chromosome"/>
</dbReference>
<evidence type="ECO:0000313" key="3">
    <source>
        <dbReference type="Proteomes" id="UP001366166"/>
    </source>
</evidence>
<keyword evidence="3" id="KW-1185">Reference proteome</keyword>
<sequence>MAANVGQRNLNFWLRQLAHLRLGKQAGGYHITLLEPRRNKKRGAPTNTVETPLTRRMIMRAIRLNESYSFSSGAVNPKMVDRLDDEQTPSKKEKK</sequence>
<dbReference type="AlphaFoldDB" id="A0AAU9EZN1"/>
<name>A0AAU9EZN1_9BACT</name>